<keyword evidence="2 6" id="KW-0812">Transmembrane</keyword>
<dbReference type="PANTHER" id="PTHR42718">
    <property type="entry name" value="MAJOR FACILITATOR SUPERFAMILY MULTIDRUG TRANSPORTER MFSC"/>
    <property type="match status" value="1"/>
</dbReference>
<dbReference type="PRINTS" id="PR01036">
    <property type="entry name" value="TCRTETB"/>
</dbReference>
<feature type="transmembrane region" description="Helical" evidence="6">
    <location>
        <begin position="149"/>
        <end position="168"/>
    </location>
</feature>
<feature type="transmembrane region" description="Helical" evidence="6">
    <location>
        <begin position="311"/>
        <end position="337"/>
    </location>
</feature>
<feature type="transmembrane region" description="Helical" evidence="6">
    <location>
        <begin position="407"/>
        <end position="432"/>
    </location>
</feature>
<feature type="transmembrane region" description="Helical" evidence="6">
    <location>
        <begin position="119"/>
        <end position="143"/>
    </location>
</feature>
<feature type="transmembrane region" description="Helical" evidence="6">
    <location>
        <begin position="241"/>
        <end position="258"/>
    </location>
</feature>
<dbReference type="GO" id="GO:0005886">
    <property type="term" value="C:plasma membrane"/>
    <property type="evidence" value="ECO:0007669"/>
    <property type="project" value="UniProtKB-SubCell"/>
</dbReference>
<feature type="transmembrane region" description="Helical" evidence="6">
    <location>
        <begin position="180"/>
        <end position="204"/>
    </location>
</feature>
<feature type="region of interest" description="Disordered" evidence="5">
    <location>
        <begin position="1"/>
        <end position="30"/>
    </location>
</feature>
<protein>
    <submittedName>
        <fullName evidence="8">MFS transporter</fullName>
    </submittedName>
</protein>
<comment type="subcellular location">
    <subcellularLocation>
        <location evidence="1">Cell membrane</location>
        <topology evidence="1">Multi-pass membrane protein</topology>
    </subcellularLocation>
</comment>
<name>A0A941IS07_9ACTN</name>
<dbReference type="InterPro" id="IPR011701">
    <property type="entry name" value="MFS"/>
</dbReference>
<evidence type="ECO:0000256" key="4">
    <source>
        <dbReference type="ARBA" id="ARBA00023136"/>
    </source>
</evidence>
<dbReference type="PANTHER" id="PTHR42718:SF39">
    <property type="entry name" value="ACTINORHODIN TRANSPORTER-RELATED"/>
    <property type="match status" value="1"/>
</dbReference>
<feature type="transmembrane region" description="Helical" evidence="6">
    <location>
        <begin position="485"/>
        <end position="503"/>
    </location>
</feature>
<sequence length="528" mass="53791">MTTTDQCSDRREAPADATATHAPAPTTATATAAATVTATATATDRRHNSPFTLFVLLIGVFMALLDFFIVNVALPSAQKELHASSAGIQWVVAAYGIALAAGLISGGRIGDLFGRKQSFILGMLLFTLASVGCGIAPSVGVLITARAVQGLAAAVFLPQILGIIGAAFSGPARVRAFNGYGLTAGLGAVFGQLIGGALIQANLFDLGWRLVFWINVPIGAAAIVLALRALPDVRGGARTRLDPVGTGLLGAAVLALILPLVEGRTDGWPAWTWTSLAACPALLVLFYLHQRRLIARGGAPVLNPALFQSRAFAVGMPVALVYNLSIASFFFVLALYLQQGRGLTALDSGLLFGAVGVPYLMSSMSSGKLAARFGRSLMAVGSVVQGAGYALLALTAHQEGAGHTICWLIPGMVVVGLGMGCAYSPMFGLVLAGVDPRHASSASGLLSTVQQIGGATGIAVAGIVFFDRLGVHLDAGAFTGAFGDALILLTLVSAAAAALMLLLPDPRKAAPAVPEPSPTSAVSAASNG</sequence>
<dbReference type="InterPro" id="IPR020846">
    <property type="entry name" value="MFS_dom"/>
</dbReference>
<keyword evidence="3 6" id="KW-1133">Transmembrane helix</keyword>
<feature type="transmembrane region" description="Helical" evidence="6">
    <location>
        <begin position="210"/>
        <end position="229"/>
    </location>
</feature>
<feature type="domain" description="Major facilitator superfamily (MFS) profile" evidence="7">
    <location>
        <begin position="52"/>
        <end position="508"/>
    </location>
</feature>
<feature type="compositionally biased region" description="Low complexity" evidence="5">
    <location>
        <begin position="15"/>
        <end position="30"/>
    </location>
</feature>
<evidence type="ECO:0000259" key="7">
    <source>
        <dbReference type="PROSITE" id="PS50850"/>
    </source>
</evidence>
<feature type="transmembrane region" description="Helical" evidence="6">
    <location>
        <begin position="343"/>
        <end position="361"/>
    </location>
</feature>
<dbReference type="Gene3D" id="1.20.1250.20">
    <property type="entry name" value="MFS general substrate transporter like domains"/>
    <property type="match status" value="1"/>
</dbReference>
<dbReference type="EMBL" id="JAGSOG010000441">
    <property type="protein sequence ID" value="MBR7839400.1"/>
    <property type="molecule type" value="Genomic_DNA"/>
</dbReference>
<dbReference type="SUPFAM" id="SSF103473">
    <property type="entry name" value="MFS general substrate transporter"/>
    <property type="match status" value="1"/>
</dbReference>
<feature type="compositionally biased region" description="Polar residues" evidence="5">
    <location>
        <begin position="518"/>
        <end position="528"/>
    </location>
</feature>
<dbReference type="Pfam" id="PF07690">
    <property type="entry name" value="MFS_1"/>
    <property type="match status" value="1"/>
</dbReference>
<evidence type="ECO:0000256" key="5">
    <source>
        <dbReference type="SAM" id="MobiDB-lite"/>
    </source>
</evidence>
<evidence type="ECO:0000256" key="6">
    <source>
        <dbReference type="SAM" id="Phobius"/>
    </source>
</evidence>
<dbReference type="Gene3D" id="1.20.1720.10">
    <property type="entry name" value="Multidrug resistance protein D"/>
    <property type="match status" value="1"/>
</dbReference>
<reference evidence="8" key="1">
    <citation type="submission" date="2021-04" db="EMBL/GenBank/DDBJ databases">
        <title>Genome based classification of Actinospica acidithermotolerans sp. nov., an actinobacterium isolated from an Indonesian hot spring.</title>
        <authorList>
            <person name="Kusuma A.B."/>
            <person name="Putra K.E."/>
            <person name="Nafisah S."/>
            <person name="Loh J."/>
            <person name="Nouioui I."/>
            <person name="Goodfellow M."/>
        </authorList>
    </citation>
    <scope>NUCLEOTIDE SEQUENCE</scope>
    <source>
        <strain evidence="8">CSCA 57</strain>
    </source>
</reference>
<evidence type="ECO:0000256" key="1">
    <source>
        <dbReference type="ARBA" id="ARBA00004651"/>
    </source>
</evidence>
<evidence type="ECO:0000313" key="9">
    <source>
        <dbReference type="Proteomes" id="UP000675781"/>
    </source>
</evidence>
<evidence type="ECO:0000256" key="3">
    <source>
        <dbReference type="ARBA" id="ARBA00022989"/>
    </source>
</evidence>
<feature type="transmembrane region" description="Helical" evidence="6">
    <location>
        <begin position="86"/>
        <end position="107"/>
    </location>
</feature>
<feature type="transmembrane region" description="Helical" evidence="6">
    <location>
        <begin position="373"/>
        <end position="395"/>
    </location>
</feature>
<keyword evidence="9" id="KW-1185">Reference proteome</keyword>
<feature type="region of interest" description="Disordered" evidence="5">
    <location>
        <begin position="509"/>
        <end position="528"/>
    </location>
</feature>
<evidence type="ECO:0000256" key="2">
    <source>
        <dbReference type="ARBA" id="ARBA00022692"/>
    </source>
</evidence>
<accession>A0A941IS07</accession>
<dbReference type="CDD" id="cd17321">
    <property type="entry name" value="MFS_MMR_MDR_like"/>
    <property type="match status" value="1"/>
</dbReference>
<dbReference type="PROSITE" id="PS50850">
    <property type="entry name" value="MFS"/>
    <property type="match status" value="1"/>
</dbReference>
<dbReference type="AlphaFoldDB" id="A0A941IS07"/>
<dbReference type="Proteomes" id="UP000675781">
    <property type="component" value="Unassembled WGS sequence"/>
</dbReference>
<proteinExistence type="predicted"/>
<feature type="transmembrane region" description="Helical" evidence="6">
    <location>
        <begin position="270"/>
        <end position="290"/>
    </location>
</feature>
<feature type="transmembrane region" description="Helical" evidence="6">
    <location>
        <begin position="444"/>
        <end position="465"/>
    </location>
</feature>
<dbReference type="InterPro" id="IPR036259">
    <property type="entry name" value="MFS_trans_sf"/>
</dbReference>
<comment type="caution">
    <text evidence="8">The sequence shown here is derived from an EMBL/GenBank/DDBJ whole genome shotgun (WGS) entry which is preliminary data.</text>
</comment>
<evidence type="ECO:0000313" key="8">
    <source>
        <dbReference type="EMBL" id="MBR7839400.1"/>
    </source>
</evidence>
<organism evidence="8 9">
    <name type="scientific">Actinospica durhamensis</name>
    <dbReference type="NCBI Taxonomy" id="1508375"/>
    <lineage>
        <taxon>Bacteria</taxon>
        <taxon>Bacillati</taxon>
        <taxon>Actinomycetota</taxon>
        <taxon>Actinomycetes</taxon>
        <taxon>Catenulisporales</taxon>
        <taxon>Actinospicaceae</taxon>
        <taxon>Actinospica</taxon>
    </lineage>
</organism>
<dbReference type="RefSeq" id="WP_212533837.1">
    <property type="nucleotide sequence ID" value="NZ_JAGSOG010000441.1"/>
</dbReference>
<dbReference type="GO" id="GO:0022857">
    <property type="term" value="F:transmembrane transporter activity"/>
    <property type="evidence" value="ECO:0007669"/>
    <property type="project" value="InterPro"/>
</dbReference>
<gene>
    <name evidence="8" type="ORF">KDL01_39440</name>
</gene>
<feature type="transmembrane region" description="Helical" evidence="6">
    <location>
        <begin position="51"/>
        <end position="74"/>
    </location>
</feature>
<keyword evidence="4 6" id="KW-0472">Membrane</keyword>